<protein>
    <submittedName>
        <fullName evidence="2">Uncharacterized protein</fullName>
    </submittedName>
</protein>
<feature type="transmembrane region" description="Helical" evidence="1">
    <location>
        <begin position="76"/>
        <end position="95"/>
    </location>
</feature>
<keyword evidence="1" id="KW-0812">Transmembrane</keyword>
<dbReference type="Proteomes" id="UP000075615">
    <property type="component" value="Unassembled WGS sequence"/>
</dbReference>
<dbReference type="EMBL" id="LRDB01000001">
    <property type="protein sequence ID" value="KYG83360.1"/>
    <property type="molecule type" value="Genomic_DNA"/>
</dbReference>
<keyword evidence="1" id="KW-0472">Membrane</keyword>
<comment type="caution">
    <text evidence="2">The sequence shown here is derived from an EMBL/GenBank/DDBJ whole genome shotgun (WGS) entry which is preliminary data.</text>
</comment>
<keyword evidence="3" id="KW-1185">Reference proteome</keyword>
<organism evidence="2 3">
    <name type="scientific">Roseivirga echinicomitans</name>
    <dbReference type="NCBI Taxonomy" id="296218"/>
    <lineage>
        <taxon>Bacteria</taxon>
        <taxon>Pseudomonadati</taxon>
        <taxon>Bacteroidota</taxon>
        <taxon>Cytophagia</taxon>
        <taxon>Cytophagales</taxon>
        <taxon>Roseivirgaceae</taxon>
        <taxon>Roseivirga</taxon>
    </lineage>
</organism>
<dbReference type="STRING" id="296218.AWN68_00695"/>
<sequence length="96" mass="11332">MKRIFTAPKIIGTLLLVINIYWLYLFADLYYLYHFTNARFPYMIPDYVLFIHMAISIIGIYLGTKVFLKKLPPFRWAAIDILLIVMGLVLENIIMN</sequence>
<name>A0A150XX75_9BACT</name>
<accession>A0A150XX75</accession>
<dbReference type="RefSeq" id="WP_068410060.1">
    <property type="nucleotide sequence ID" value="NZ_LRDB01000001.1"/>
</dbReference>
<feature type="transmembrane region" description="Helical" evidence="1">
    <location>
        <begin position="47"/>
        <end position="64"/>
    </location>
</feature>
<proteinExistence type="predicted"/>
<keyword evidence="1" id="KW-1133">Transmembrane helix</keyword>
<dbReference type="AlphaFoldDB" id="A0A150XX75"/>
<evidence type="ECO:0000313" key="3">
    <source>
        <dbReference type="Proteomes" id="UP000075615"/>
    </source>
</evidence>
<reference evidence="2 3" key="1">
    <citation type="submission" date="2016-01" db="EMBL/GenBank/DDBJ databases">
        <title>Genome sequencing of Roseivirga echinicomitans KMM 6058.</title>
        <authorList>
            <person name="Selvaratnam C."/>
            <person name="Thevarajoo S."/>
            <person name="Goh K.M."/>
            <person name="Ee R."/>
            <person name="Chan K.-G."/>
            <person name="Chong C.S."/>
        </authorList>
    </citation>
    <scope>NUCLEOTIDE SEQUENCE [LARGE SCALE GENOMIC DNA]</scope>
    <source>
        <strain evidence="2 3">KMM 6058</strain>
    </source>
</reference>
<feature type="transmembrane region" description="Helical" evidence="1">
    <location>
        <begin position="7"/>
        <end position="27"/>
    </location>
</feature>
<evidence type="ECO:0000313" key="2">
    <source>
        <dbReference type="EMBL" id="KYG83360.1"/>
    </source>
</evidence>
<evidence type="ECO:0000256" key="1">
    <source>
        <dbReference type="SAM" id="Phobius"/>
    </source>
</evidence>
<gene>
    <name evidence="2" type="ORF">AWN68_00695</name>
</gene>